<dbReference type="KEGG" id="cyn:Cyan7425_2115"/>
<proteinExistence type="predicted"/>
<gene>
    <name evidence="2" type="ordered locus">Cyan7425_2115</name>
</gene>
<reference evidence="2" key="1">
    <citation type="submission" date="2009-01" db="EMBL/GenBank/DDBJ databases">
        <title>Complete sequence of chromosome Cyanothece sp. PCC 7425.</title>
        <authorList>
            <consortium name="US DOE Joint Genome Institute"/>
            <person name="Lucas S."/>
            <person name="Copeland A."/>
            <person name="Lapidus A."/>
            <person name="Glavina del Rio T."/>
            <person name="Dalin E."/>
            <person name="Tice H."/>
            <person name="Bruce D."/>
            <person name="Goodwin L."/>
            <person name="Pitluck S."/>
            <person name="Sims D."/>
            <person name="Meineke L."/>
            <person name="Brettin T."/>
            <person name="Detter J.C."/>
            <person name="Han C."/>
            <person name="Larimer F."/>
            <person name="Land M."/>
            <person name="Hauser L."/>
            <person name="Kyrpides N."/>
            <person name="Ovchinnikova G."/>
            <person name="Liberton M."/>
            <person name="Stoeckel J."/>
            <person name="Banerjee A."/>
            <person name="Singh A."/>
            <person name="Page L."/>
            <person name="Sato H."/>
            <person name="Zhao L."/>
            <person name="Sherman L."/>
            <person name="Pakrasi H."/>
            <person name="Richardson P."/>
        </authorList>
    </citation>
    <scope>NUCLEOTIDE SEQUENCE</scope>
    <source>
        <strain evidence="2">PCC 7425</strain>
    </source>
</reference>
<name>B8HUD1_CYAP4</name>
<dbReference type="AlphaFoldDB" id="B8HUD1"/>
<evidence type="ECO:0000256" key="1">
    <source>
        <dbReference type="SAM" id="MobiDB-lite"/>
    </source>
</evidence>
<dbReference type="OrthoDB" id="488725at2"/>
<feature type="compositionally biased region" description="Basic and acidic residues" evidence="1">
    <location>
        <begin position="1"/>
        <end position="14"/>
    </location>
</feature>
<protein>
    <submittedName>
        <fullName evidence="2">Uncharacterized protein</fullName>
    </submittedName>
</protein>
<evidence type="ECO:0000313" key="2">
    <source>
        <dbReference type="EMBL" id="ACL44476.1"/>
    </source>
</evidence>
<accession>B8HUD1</accession>
<feature type="region of interest" description="Disordered" evidence="1">
    <location>
        <begin position="1"/>
        <end position="23"/>
    </location>
</feature>
<organism evidence="2">
    <name type="scientific">Cyanothece sp. (strain PCC 7425 / ATCC 29141)</name>
    <dbReference type="NCBI Taxonomy" id="395961"/>
    <lineage>
        <taxon>Bacteria</taxon>
        <taxon>Bacillati</taxon>
        <taxon>Cyanobacteriota</taxon>
        <taxon>Cyanophyceae</taxon>
        <taxon>Gomontiellales</taxon>
        <taxon>Cyanothecaceae</taxon>
        <taxon>Cyanothece</taxon>
    </lineage>
</organism>
<dbReference type="EMBL" id="CP001344">
    <property type="protein sequence ID" value="ACL44476.1"/>
    <property type="molecule type" value="Genomic_DNA"/>
</dbReference>
<sequence length="66" mass="7516">MNDENLKHFPRSDSTEGALADKPTQVRLPIPIAAAIDQLGRQKTPWLRRVLIEAVQRELLNQKVEV</sequence>
<dbReference type="HOGENOM" id="CLU_198142_0_0_3"/>